<keyword evidence="6 9" id="KW-0408">Iron</keyword>
<dbReference type="GO" id="GO:0046872">
    <property type="term" value="F:metal ion binding"/>
    <property type="evidence" value="ECO:0007669"/>
    <property type="project" value="UniProtKB-KW"/>
</dbReference>
<dbReference type="PANTHER" id="PTHR47870">
    <property type="entry name" value="CYTOCHROME C-TYPE BIOGENESIS PROTEIN CCMH"/>
    <property type="match status" value="1"/>
</dbReference>
<evidence type="ECO:0000256" key="1">
    <source>
        <dbReference type="ARBA" id="ARBA00010342"/>
    </source>
</evidence>
<dbReference type="AlphaFoldDB" id="A0A1Q9B1J2"/>
<keyword evidence="9" id="KW-0812">Transmembrane</keyword>
<comment type="caution">
    <text evidence="11">The sequence shown here is derived from an EMBL/GenBank/DDBJ whole genome shotgun (WGS) entry which is preliminary data.</text>
</comment>
<reference evidence="11 12" key="1">
    <citation type="submission" date="2016-09" db="EMBL/GenBank/DDBJ databases">
        <title>Rhizobium sp. nov., a novel species isolated from the rice rhizosphere.</title>
        <authorList>
            <person name="Zhao J."/>
            <person name="Zhang X."/>
        </authorList>
    </citation>
    <scope>NUCLEOTIDE SEQUENCE [LARGE SCALE GENOMIC DNA]</scope>
    <source>
        <strain evidence="11 12">1.7048</strain>
    </source>
</reference>
<feature type="transmembrane region" description="Helical" evidence="9">
    <location>
        <begin position="109"/>
        <end position="130"/>
    </location>
</feature>
<feature type="signal peptide" evidence="9">
    <location>
        <begin position="1"/>
        <end position="25"/>
    </location>
</feature>
<feature type="chain" id="PRO_5011023717" description="Cytochrome c-type biogenesis protein" evidence="9">
    <location>
        <begin position="26"/>
        <end position="158"/>
    </location>
</feature>
<evidence type="ECO:0000313" key="11">
    <source>
        <dbReference type="EMBL" id="OLP61868.1"/>
    </source>
</evidence>
<evidence type="ECO:0000256" key="9">
    <source>
        <dbReference type="RuleBase" id="RU364112"/>
    </source>
</evidence>
<keyword evidence="2 9" id="KW-0349">Heme</keyword>
<comment type="function">
    <text evidence="7">Required for the biogenesis of c-type cytochromes. Possible subunit of a heme lyase.</text>
</comment>
<dbReference type="Proteomes" id="UP000186364">
    <property type="component" value="Unassembled WGS sequence"/>
</dbReference>
<evidence type="ECO:0000256" key="3">
    <source>
        <dbReference type="ARBA" id="ARBA00022723"/>
    </source>
</evidence>
<keyword evidence="9" id="KW-1133">Transmembrane helix</keyword>
<accession>A0A1Q9B1J2</accession>
<dbReference type="InterPro" id="IPR051263">
    <property type="entry name" value="C-type_cytochrome_biogenesis"/>
</dbReference>
<dbReference type="FunFam" id="1.10.8.640:FF:000001">
    <property type="entry name" value="Cytochrome c-type biogenesis protein"/>
    <property type="match status" value="1"/>
</dbReference>
<dbReference type="Gene3D" id="1.10.8.640">
    <property type="entry name" value="Cytochrome C biogenesis protein"/>
    <property type="match status" value="1"/>
</dbReference>
<keyword evidence="12" id="KW-1185">Reference proteome</keyword>
<keyword evidence="3 9" id="KW-0479">Metal-binding</keyword>
<evidence type="ECO:0000259" key="10">
    <source>
        <dbReference type="Pfam" id="PF03918"/>
    </source>
</evidence>
<keyword evidence="4 9" id="KW-0732">Signal</keyword>
<dbReference type="RefSeq" id="WP_075626169.1">
    <property type="nucleotide sequence ID" value="NZ_FOAM01000012.1"/>
</dbReference>
<sequence length="158" mass="17396">MSRALRFLLLLLALLGGFSFEPALAVNPEERLSDPALEARARALSAQLRCMVCQNQSIDDSNAELAKDLRLIVRERLATGASDDAVLDYVVSRYGEFVLLKPRVEAKTLLLWGAPLLLLAGGALGLFIVARRRRVIAPVTALTDAERTRLDDILRVED</sequence>
<feature type="domain" description="CcmH/CycL/Ccl2/NrfF N-terminal" evidence="10">
    <location>
        <begin position="20"/>
        <end position="154"/>
    </location>
</feature>
<organism evidence="11 12">
    <name type="scientific">Xaviernesmea oryzae</name>
    <dbReference type="NCBI Taxonomy" id="464029"/>
    <lineage>
        <taxon>Bacteria</taxon>
        <taxon>Pseudomonadati</taxon>
        <taxon>Pseudomonadota</taxon>
        <taxon>Alphaproteobacteria</taxon>
        <taxon>Hyphomicrobiales</taxon>
        <taxon>Rhizobiaceae</taxon>
        <taxon>Rhizobium/Agrobacterium group</taxon>
        <taxon>Xaviernesmea</taxon>
    </lineage>
</organism>
<dbReference type="GO" id="GO:0005886">
    <property type="term" value="C:plasma membrane"/>
    <property type="evidence" value="ECO:0007669"/>
    <property type="project" value="TreeGrafter"/>
</dbReference>
<keyword evidence="9" id="KW-0472">Membrane</keyword>
<evidence type="ECO:0000256" key="6">
    <source>
        <dbReference type="ARBA" id="ARBA00023004"/>
    </source>
</evidence>
<evidence type="ECO:0000256" key="7">
    <source>
        <dbReference type="ARBA" id="ARBA00037230"/>
    </source>
</evidence>
<dbReference type="EMBL" id="MKIP01000030">
    <property type="protein sequence ID" value="OLP61868.1"/>
    <property type="molecule type" value="Genomic_DNA"/>
</dbReference>
<keyword evidence="5" id="KW-0201">Cytochrome c-type biogenesis</keyword>
<evidence type="ECO:0000256" key="8">
    <source>
        <dbReference type="ARBA" id="ARBA00060491"/>
    </source>
</evidence>
<dbReference type="InterPro" id="IPR005616">
    <property type="entry name" value="CcmH/CycL/Ccl2/NrfF_N"/>
</dbReference>
<name>A0A1Q9B1J2_9HYPH</name>
<evidence type="ECO:0000256" key="4">
    <source>
        <dbReference type="ARBA" id="ARBA00022729"/>
    </source>
</evidence>
<proteinExistence type="inferred from homology"/>
<protein>
    <recommendedName>
        <fullName evidence="9">Cytochrome c-type biogenesis protein</fullName>
    </recommendedName>
</protein>
<dbReference type="PANTHER" id="PTHR47870:SF1">
    <property type="entry name" value="CYTOCHROME C-TYPE BIOGENESIS PROTEIN CCMH"/>
    <property type="match status" value="1"/>
</dbReference>
<gene>
    <name evidence="11" type="ORF">BJF93_19485</name>
</gene>
<comment type="subcellular location">
    <subcellularLocation>
        <location evidence="8">Membrane</location>
        <topology evidence="8">Single-pass membrane protein</topology>
        <orientation evidence="8">Periplasmic side</orientation>
    </subcellularLocation>
</comment>
<dbReference type="Pfam" id="PF03918">
    <property type="entry name" value="CcmH"/>
    <property type="match status" value="1"/>
</dbReference>
<dbReference type="CDD" id="cd16378">
    <property type="entry name" value="CcmH_N"/>
    <property type="match status" value="1"/>
</dbReference>
<dbReference type="GO" id="GO:0017004">
    <property type="term" value="P:cytochrome complex assembly"/>
    <property type="evidence" value="ECO:0007669"/>
    <property type="project" value="UniProtKB-KW"/>
</dbReference>
<dbReference type="InterPro" id="IPR038297">
    <property type="entry name" value="CcmH/CycL/NrfF/Ccl2_sf"/>
</dbReference>
<evidence type="ECO:0000256" key="5">
    <source>
        <dbReference type="ARBA" id="ARBA00022748"/>
    </source>
</evidence>
<evidence type="ECO:0000313" key="12">
    <source>
        <dbReference type="Proteomes" id="UP000186364"/>
    </source>
</evidence>
<comment type="similarity">
    <text evidence="1 9">Belongs to the CcmH/CycL/Ccl2/NrfF family.</text>
</comment>
<evidence type="ECO:0000256" key="2">
    <source>
        <dbReference type="ARBA" id="ARBA00022617"/>
    </source>
</evidence>